<dbReference type="Proteomes" id="UP000004184">
    <property type="component" value="Unassembled WGS sequence"/>
</dbReference>
<organism evidence="1 2">
    <name type="scientific">Streptomyces viridochromogenes (strain DSM 40736 / JCM 4977 / BCRC 1201 / Tue 494)</name>
    <dbReference type="NCBI Taxonomy" id="591159"/>
    <lineage>
        <taxon>Bacteria</taxon>
        <taxon>Bacillati</taxon>
        <taxon>Actinomycetota</taxon>
        <taxon>Actinomycetes</taxon>
        <taxon>Kitasatosporales</taxon>
        <taxon>Streptomycetaceae</taxon>
        <taxon>Streptomyces</taxon>
    </lineage>
</organism>
<dbReference type="EMBL" id="GG657757">
    <property type="protein sequence ID" value="EFL29531.1"/>
    <property type="molecule type" value="Genomic_DNA"/>
</dbReference>
<keyword evidence="2" id="KW-1185">Reference proteome</keyword>
<sequence length="65" mass="7068">MRWSNSRLATLGFRSALSCEGLSRLGSTDLTDLVLLAGGSVIMTHHVTGTYFMCNDWHDGVGNHT</sequence>
<evidence type="ECO:0000313" key="1">
    <source>
        <dbReference type="EMBL" id="EFL29531.1"/>
    </source>
</evidence>
<reference evidence="2" key="1">
    <citation type="submission" date="2009-02" db="EMBL/GenBank/DDBJ databases">
        <title>Annotation of Streptomyces viridochromogenes strain DSM 40736.</title>
        <authorList>
            <consortium name="The Broad Institute Genome Sequencing Platform"/>
            <consortium name="Broad Institute Microbial Sequencing Center"/>
            <person name="Fischbach M."/>
            <person name="Godfrey P."/>
            <person name="Ward D."/>
            <person name="Young S."/>
            <person name="Zeng Q."/>
            <person name="Koehrsen M."/>
            <person name="Alvarado L."/>
            <person name="Berlin A.M."/>
            <person name="Bochicchio J."/>
            <person name="Borenstein D."/>
            <person name="Chapman S.B."/>
            <person name="Chen Z."/>
            <person name="Engels R."/>
            <person name="Freedman E."/>
            <person name="Gellesch M."/>
            <person name="Goldberg J."/>
            <person name="Griggs A."/>
            <person name="Gujja S."/>
            <person name="Heilman E.R."/>
            <person name="Heiman D.I."/>
            <person name="Hepburn T.A."/>
            <person name="Howarth C."/>
            <person name="Jen D."/>
            <person name="Larson L."/>
            <person name="Lewis B."/>
            <person name="Mehta T."/>
            <person name="Park D."/>
            <person name="Pearson M."/>
            <person name="Richards J."/>
            <person name="Roberts A."/>
            <person name="Saif S."/>
            <person name="Shea T.D."/>
            <person name="Shenoy N."/>
            <person name="Sisk P."/>
            <person name="Stolte C."/>
            <person name="Sykes S.N."/>
            <person name="Thomson T."/>
            <person name="Walk T."/>
            <person name="White J."/>
            <person name="Yandava C."/>
            <person name="Straight P."/>
            <person name="Clardy J."/>
            <person name="Hung D."/>
            <person name="Kolter R."/>
            <person name="Mekalanos J."/>
            <person name="Walker S."/>
            <person name="Walsh C.T."/>
            <person name="Wieland-Brown L.C."/>
            <person name="Haas B."/>
            <person name="Nusbaum C."/>
            <person name="Birren B."/>
        </authorList>
    </citation>
    <scope>NUCLEOTIDE SEQUENCE [LARGE SCALE GENOMIC DNA]</scope>
    <source>
        <strain evidence="2">DSM 40736 / JCM 4977 / BCRC 1201 / Tue 494</strain>
    </source>
</reference>
<evidence type="ECO:0000313" key="2">
    <source>
        <dbReference type="Proteomes" id="UP000004184"/>
    </source>
</evidence>
<dbReference type="HOGENOM" id="CLU_2848149_0_0_11"/>
<protein>
    <submittedName>
        <fullName evidence="1">Predicted protein</fullName>
    </submittedName>
</protein>
<proteinExistence type="predicted"/>
<gene>
    <name evidence="1" type="ORF">SSQG_00049</name>
</gene>
<name>D9X1V9_STRVT</name>
<dbReference type="STRING" id="591159.SSQG_00049"/>
<dbReference type="AlphaFoldDB" id="D9X1V9"/>
<accession>D9X1V9</accession>